<dbReference type="InterPro" id="IPR029060">
    <property type="entry name" value="PIN-like_dom_sf"/>
</dbReference>
<protein>
    <recommendedName>
        <fullName evidence="3">DUF3368 domain-containing protein</fullName>
    </recommendedName>
</protein>
<keyword evidence="2" id="KW-1185">Reference proteome</keyword>
<comment type="caution">
    <text evidence="1">The sequence shown here is derived from an EMBL/GenBank/DDBJ whole genome shotgun (WGS) entry which is preliminary data.</text>
</comment>
<dbReference type="SUPFAM" id="SSF88723">
    <property type="entry name" value="PIN domain-like"/>
    <property type="match status" value="1"/>
</dbReference>
<evidence type="ECO:0008006" key="3">
    <source>
        <dbReference type="Google" id="ProtNLM"/>
    </source>
</evidence>
<name>A0ABM8UIJ2_9BACT</name>
<gene>
    <name evidence="1" type="ORF">DYBT9623_00017</name>
</gene>
<accession>A0ABM8UIJ2</accession>
<evidence type="ECO:0000313" key="1">
    <source>
        <dbReference type="EMBL" id="CAG5067297.1"/>
    </source>
</evidence>
<dbReference type="Proteomes" id="UP000679725">
    <property type="component" value="Unassembled WGS sequence"/>
</dbReference>
<dbReference type="EMBL" id="CAJRAU010000001">
    <property type="protein sequence ID" value="CAG5067297.1"/>
    <property type="molecule type" value="Genomic_DNA"/>
</dbReference>
<organism evidence="1 2">
    <name type="scientific">Dyadobacter linearis</name>
    <dbReference type="NCBI Taxonomy" id="2823330"/>
    <lineage>
        <taxon>Bacteria</taxon>
        <taxon>Pseudomonadati</taxon>
        <taxon>Bacteroidota</taxon>
        <taxon>Cytophagia</taxon>
        <taxon>Cytophagales</taxon>
        <taxon>Spirosomataceae</taxon>
        <taxon>Dyadobacter</taxon>
    </lineage>
</organism>
<evidence type="ECO:0000313" key="2">
    <source>
        <dbReference type="Proteomes" id="UP000679725"/>
    </source>
</evidence>
<dbReference type="Pfam" id="PF11848">
    <property type="entry name" value="DUF3368"/>
    <property type="match status" value="1"/>
</dbReference>
<proteinExistence type="predicted"/>
<sequence>MRLAVTDACIFIDLFDLQLTRHLFDLDLEIHTSSDVIGELYDEQAEALHLLAANGRLQIHNINEDARFAISEMNFPRALSQNDKTVLHLADRFQAMVLSSDQVVRNYAVKCGLECHGMLWVMDTLIEKGIINPKLAAKKLQALLETNIMYRNNMKLSAEIQKRLQIWL</sequence>
<dbReference type="RefSeq" id="WP_215231486.1">
    <property type="nucleotide sequence ID" value="NZ_CAJRAU010000001.1"/>
</dbReference>
<dbReference type="Gene3D" id="3.40.50.1010">
    <property type="entry name" value="5'-nuclease"/>
    <property type="match status" value="1"/>
</dbReference>
<reference evidence="1 2" key="1">
    <citation type="submission" date="2021-04" db="EMBL/GenBank/DDBJ databases">
        <authorList>
            <person name="Rodrigo-Torres L."/>
            <person name="Arahal R. D."/>
            <person name="Lucena T."/>
        </authorList>
    </citation>
    <scope>NUCLEOTIDE SEQUENCE [LARGE SCALE GENOMIC DNA]</scope>
    <source>
        <strain evidence="1 2">CECT 9623</strain>
    </source>
</reference>
<dbReference type="InterPro" id="IPR021799">
    <property type="entry name" value="PIN-like_prokaryotic"/>
</dbReference>